<dbReference type="RefSeq" id="WP_119532790.1">
    <property type="nucleotide sequence ID" value="NZ_JBHSSP010000007.1"/>
</dbReference>
<proteinExistence type="predicted"/>
<dbReference type="Proteomes" id="UP000265916">
    <property type="component" value="Unassembled WGS sequence"/>
</dbReference>
<feature type="transmembrane region" description="Helical" evidence="1">
    <location>
        <begin position="6"/>
        <end position="24"/>
    </location>
</feature>
<keyword evidence="3" id="KW-1185">Reference proteome</keyword>
<keyword evidence="1" id="KW-0472">Membrane</keyword>
<organism evidence="2 3">
    <name type="scientific">Psittacicella hinzii</name>
    <dbReference type="NCBI Taxonomy" id="2028575"/>
    <lineage>
        <taxon>Bacteria</taxon>
        <taxon>Pseudomonadati</taxon>
        <taxon>Pseudomonadota</taxon>
        <taxon>Gammaproteobacteria</taxon>
        <taxon>Pasteurellales</taxon>
        <taxon>Psittacicellaceae</taxon>
        <taxon>Psittacicella</taxon>
    </lineage>
</organism>
<comment type="caution">
    <text evidence="2">The sequence shown here is derived from an EMBL/GenBank/DDBJ whole genome shotgun (WGS) entry which is preliminary data.</text>
</comment>
<dbReference type="InterPro" id="IPR005642">
    <property type="entry name" value="LysO"/>
</dbReference>
<keyword evidence="1" id="KW-0812">Transmembrane</keyword>
<evidence type="ECO:0000256" key="1">
    <source>
        <dbReference type="SAM" id="Phobius"/>
    </source>
</evidence>
<evidence type="ECO:0000313" key="3">
    <source>
        <dbReference type="Proteomes" id="UP000265916"/>
    </source>
</evidence>
<dbReference type="GO" id="GO:0015661">
    <property type="term" value="F:L-lysine efflux transmembrane transporter activity"/>
    <property type="evidence" value="ECO:0007669"/>
    <property type="project" value="InterPro"/>
</dbReference>
<reference evidence="2 3" key="1">
    <citation type="submission" date="2017-08" db="EMBL/GenBank/DDBJ databases">
        <title>Reclassification of Bisgaard taxon 37 and 44.</title>
        <authorList>
            <person name="Christensen H."/>
        </authorList>
    </citation>
    <scope>NUCLEOTIDE SEQUENCE [LARGE SCALE GENOMIC DNA]</scope>
    <source>
        <strain evidence="2 3">111</strain>
    </source>
</reference>
<feature type="transmembrane region" description="Helical" evidence="1">
    <location>
        <begin position="289"/>
        <end position="310"/>
    </location>
</feature>
<gene>
    <name evidence="2" type="ORF">CKF58_08240</name>
</gene>
<accession>A0A3A1YAU7</accession>
<dbReference type="PANTHER" id="PTHR35804:SF1">
    <property type="entry name" value="LYSINE EXPORTER LYSO"/>
    <property type="match status" value="1"/>
</dbReference>
<feature type="transmembrane region" description="Helical" evidence="1">
    <location>
        <begin position="175"/>
        <end position="195"/>
    </location>
</feature>
<name>A0A3A1YAU7_9GAMM</name>
<dbReference type="PANTHER" id="PTHR35804">
    <property type="entry name" value="LYSINE EXPORTER LYSO"/>
    <property type="match status" value="1"/>
</dbReference>
<feature type="transmembrane region" description="Helical" evidence="1">
    <location>
        <begin position="68"/>
        <end position="88"/>
    </location>
</feature>
<protein>
    <recommendedName>
        <fullName evidence="4">Surface protein</fullName>
    </recommendedName>
</protein>
<dbReference type="EMBL" id="NRJG01000214">
    <property type="protein sequence ID" value="RIY34359.1"/>
    <property type="molecule type" value="Genomic_DNA"/>
</dbReference>
<feature type="transmembrane region" description="Helical" evidence="1">
    <location>
        <begin position="109"/>
        <end position="129"/>
    </location>
</feature>
<dbReference type="GO" id="GO:0005886">
    <property type="term" value="C:plasma membrane"/>
    <property type="evidence" value="ECO:0007669"/>
    <property type="project" value="TreeGrafter"/>
</dbReference>
<dbReference type="Pfam" id="PF03956">
    <property type="entry name" value="Lys_export"/>
    <property type="match status" value="1"/>
</dbReference>
<evidence type="ECO:0008006" key="4">
    <source>
        <dbReference type="Google" id="ProtNLM"/>
    </source>
</evidence>
<sequence length="311" mass="34231">MAIFEGLCLVILPLFFGYVIGYLTPKPVIINKITSYTGLHGLQVLLVVMGIKLALIPDLVSKIPHISYQVLIFFLLIQLSNFAVLGIFDRLRAHKITHENVKIVHDLGVVKDSLKLIACIVLGFVVSKISQSWGMEYSQQLLAYISDFCIVIMVLSVGLQLGIQRYNLAKIFFNYEGALMSIIFLASCLGAGLFAGLLTRTPFWESLAFSSGMGWYSLSSLVVTKAWGAADASVVFFIDLLREVSCFFLIPLLIRHYRWSAIGQAGSVAFAAALPIIHKTGGDNAVPLALSFGFFCNLWPPICLFTFASFA</sequence>
<keyword evidence="1" id="KW-1133">Transmembrane helix</keyword>
<dbReference type="AlphaFoldDB" id="A0A3A1YAU7"/>
<evidence type="ECO:0000313" key="2">
    <source>
        <dbReference type="EMBL" id="RIY34359.1"/>
    </source>
</evidence>
<dbReference type="OrthoDB" id="5451742at2"/>
<feature type="transmembrane region" description="Helical" evidence="1">
    <location>
        <begin position="259"/>
        <end position="277"/>
    </location>
</feature>
<feature type="transmembrane region" description="Helical" evidence="1">
    <location>
        <begin position="141"/>
        <end position="163"/>
    </location>
</feature>
<feature type="transmembrane region" description="Helical" evidence="1">
    <location>
        <begin position="36"/>
        <end position="56"/>
    </location>
</feature>